<dbReference type="Pfam" id="PF13715">
    <property type="entry name" value="CarbopepD_reg_2"/>
    <property type="match status" value="1"/>
</dbReference>
<proteinExistence type="inferred from homology"/>
<dbReference type="EMBL" id="CP045652">
    <property type="protein sequence ID" value="QGA25875.1"/>
    <property type="molecule type" value="Genomic_DNA"/>
</dbReference>
<dbReference type="GO" id="GO:0044718">
    <property type="term" value="P:siderophore transmembrane transport"/>
    <property type="evidence" value="ECO:0007669"/>
    <property type="project" value="TreeGrafter"/>
</dbReference>
<dbReference type="InterPro" id="IPR023997">
    <property type="entry name" value="TonB-dep_OMP_SusC/RagA_CS"/>
</dbReference>
<keyword evidence="12" id="KW-1185">Reference proteome</keyword>
<dbReference type="KEGG" id="sphe:GFH32_05885"/>
<dbReference type="NCBIfam" id="TIGR04056">
    <property type="entry name" value="OMP_RagA_SusC"/>
    <property type="match status" value="1"/>
</dbReference>
<evidence type="ECO:0000256" key="9">
    <source>
        <dbReference type="SAM" id="SignalP"/>
    </source>
</evidence>
<dbReference type="InterPro" id="IPR037066">
    <property type="entry name" value="Plug_dom_sf"/>
</dbReference>
<evidence type="ECO:0000256" key="2">
    <source>
        <dbReference type="ARBA" id="ARBA00022448"/>
    </source>
</evidence>
<dbReference type="GO" id="GO:0009279">
    <property type="term" value="C:cell outer membrane"/>
    <property type="evidence" value="ECO:0007669"/>
    <property type="project" value="UniProtKB-SubCell"/>
</dbReference>
<evidence type="ECO:0000256" key="1">
    <source>
        <dbReference type="ARBA" id="ARBA00004571"/>
    </source>
</evidence>
<dbReference type="InterPro" id="IPR012910">
    <property type="entry name" value="Plug_dom"/>
</dbReference>
<keyword evidence="2 8" id="KW-0813">Transport</keyword>
<gene>
    <name evidence="11" type="ORF">GFH32_05885</name>
</gene>
<evidence type="ECO:0000256" key="6">
    <source>
        <dbReference type="ARBA" id="ARBA00023136"/>
    </source>
</evidence>
<evidence type="ECO:0000256" key="3">
    <source>
        <dbReference type="ARBA" id="ARBA00022452"/>
    </source>
</evidence>
<comment type="similarity">
    <text evidence="8">Belongs to the TonB-dependent receptor family.</text>
</comment>
<feature type="signal peptide" evidence="9">
    <location>
        <begin position="1"/>
        <end position="21"/>
    </location>
</feature>
<accession>A0A5Q0Q729</accession>
<keyword evidence="5 9" id="KW-0732">Signal</keyword>
<comment type="subcellular location">
    <subcellularLocation>
        <location evidence="1 8">Cell outer membrane</location>
        <topology evidence="1 8">Multi-pass membrane protein</topology>
    </subcellularLocation>
</comment>
<dbReference type="NCBIfam" id="TIGR04057">
    <property type="entry name" value="SusC_RagA_signa"/>
    <property type="match status" value="1"/>
</dbReference>
<dbReference type="AlphaFoldDB" id="A0A5Q0Q729"/>
<dbReference type="PROSITE" id="PS52016">
    <property type="entry name" value="TONB_DEPENDENT_REC_3"/>
    <property type="match status" value="1"/>
</dbReference>
<dbReference type="PANTHER" id="PTHR30069">
    <property type="entry name" value="TONB-DEPENDENT OUTER MEMBRANE RECEPTOR"/>
    <property type="match status" value="1"/>
</dbReference>
<dbReference type="Proteomes" id="UP000326921">
    <property type="component" value="Chromosome"/>
</dbReference>
<keyword evidence="7 8" id="KW-0998">Cell outer membrane</keyword>
<dbReference type="InterPro" id="IPR039426">
    <property type="entry name" value="TonB-dep_rcpt-like"/>
</dbReference>
<keyword evidence="3 8" id="KW-1134">Transmembrane beta strand</keyword>
<dbReference type="SUPFAM" id="SSF56935">
    <property type="entry name" value="Porins"/>
    <property type="match status" value="1"/>
</dbReference>
<dbReference type="InterPro" id="IPR008969">
    <property type="entry name" value="CarboxyPept-like_regulatory"/>
</dbReference>
<dbReference type="Gene3D" id="2.170.130.10">
    <property type="entry name" value="TonB-dependent receptor, plug domain"/>
    <property type="match status" value="1"/>
</dbReference>
<evidence type="ECO:0000259" key="10">
    <source>
        <dbReference type="Pfam" id="PF07715"/>
    </source>
</evidence>
<name>A0A5Q0Q729_9SPHI</name>
<evidence type="ECO:0000313" key="12">
    <source>
        <dbReference type="Proteomes" id="UP000326921"/>
    </source>
</evidence>
<evidence type="ECO:0000256" key="7">
    <source>
        <dbReference type="ARBA" id="ARBA00023237"/>
    </source>
</evidence>
<dbReference type="InterPro" id="IPR023996">
    <property type="entry name" value="TonB-dep_OMP_SusC/RagA"/>
</dbReference>
<evidence type="ECO:0000256" key="8">
    <source>
        <dbReference type="PROSITE-ProRule" id="PRU01360"/>
    </source>
</evidence>
<dbReference type="GO" id="GO:0015344">
    <property type="term" value="F:siderophore uptake transmembrane transporter activity"/>
    <property type="evidence" value="ECO:0007669"/>
    <property type="project" value="TreeGrafter"/>
</dbReference>
<reference evidence="11 12" key="1">
    <citation type="submission" date="2019-10" db="EMBL/GenBank/DDBJ databases">
        <authorList>
            <person name="Dong K."/>
        </authorList>
    </citation>
    <scope>NUCLEOTIDE SEQUENCE [LARGE SCALE GENOMIC DNA]</scope>
    <source>
        <strain evidence="12">dk4302</strain>
    </source>
</reference>
<dbReference type="PANTHER" id="PTHR30069:SF29">
    <property type="entry name" value="HEMOGLOBIN AND HEMOGLOBIN-HAPTOGLOBIN-BINDING PROTEIN 1-RELATED"/>
    <property type="match status" value="1"/>
</dbReference>
<dbReference type="InterPro" id="IPR036942">
    <property type="entry name" value="Beta-barrel_TonB_sf"/>
</dbReference>
<feature type="domain" description="TonB-dependent receptor plug" evidence="10">
    <location>
        <begin position="117"/>
        <end position="243"/>
    </location>
</feature>
<dbReference type="Gene3D" id="2.40.170.20">
    <property type="entry name" value="TonB-dependent receptor, beta-barrel domain"/>
    <property type="match status" value="1"/>
</dbReference>
<keyword evidence="6 8" id="KW-0472">Membrane</keyword>
<feature type="chain" id="PRO_5024910589" evidence="9">
    <location>
        <begin position="22"/>
        <end position="1063"/>
    </location>
</feature>
<evidence type="ECO:0000313" key="11">
    <source>
        <dbReference type="EMBL" id="QGA25875.1"/>
    </source>
</evidence>
<organism evidence="11 12">
    <name type="scientific">Sphingobacterium zhuxiongii</name>
    <dbReference type="NCBI Taxonomy" id="2662364"/>
    <lineage>
        <taxon>Bacteria</taxon>
        <taxon>Pseudomonadati</taxon>
        <taxon>Bacteroidota</taxon>
        <taxon>Sphingobacteriia</taxon>
        <taxon>Sphingobacteriales</taxon>
        <taxon>Sphingobacteriaceae</taxon>
        <taxon>Sphingobacterium</taxon>
    </lineage>
</organism>
<dbReference type="Pfam" id="PF07715">
    <property type="entry name" value="Plug"/>
    <property type="match status" value="1"/>
</dbReference>
<protein>
    <submittedName>
        <fullName evidence="11">SusC/RagA family TonB-linked outer membrane protein</fullName>
    </submittedName>
</protein>
<evidence type="ECO:0000256" key="5">
    <source>
        <dbReference type="ARBA" id="ARBA00022729"/>
    </source>
</evidence>
<keyword evidence="4 8" id="KW-0812">Transmembrane</keyword>
<evidence type="ECO:0000256" key="4">
    <source>
        <dbReference type="ARBA" id="ARBA00022692"/>
    </source>
</evidence>
<dbReference type="Gene3D" id="2.60.40.1120">
    <property type="entry name" value="Carboxypeptidase-like, regulatory domain"/>
    <property type="match status" value="1"/>
</dbReference>
<dbReference type="RefSeq" id="WP_153510197.1">
    <property type="nucleotide sequence ID" value="NZ_CP045652.1"/>
</dbReference>
<sequence length="1063" mass="117288">MKQRLLSLLVLCTLMVGAAYAQNRQVTGKVTSSTDGSPISGASVTVVGGTTATQTDDQGNYSLDVPTTATQLSVSYIGFTSQRVSIGNRSIINIQLVSEDEALEEVVVTALGISREKRSLGYAAQEVKGDVLTAARGGNALQSLSGNVAGAVVSAPSSSLGGSTRIVLRGIGSLTGENKPLIVVDGIPMDNSNYNTANAERGAGGRDYGDAGFDINPDDIESVNVLKGGPASALYGARASNGVILIKTKKAKQGRDEIVLNTGMAFESLGITPQLQKQYGGGLGPNFLKQTIDGKEYLLVDYNADESWGAKYDNQQVLHWDAFDPEDTQNYMKTRAWEYPKNDYKTFFETGVAYNNSISLAKSYENTSARLSLSNTSQSGIVPNTDLKRTTAALSIDNKFSDKFSARGTINYIRTNGFNRPEQGYSDASIGQKMFQWGQMQLDYKRLQNYKTSSGAQKTWNRSAWNDPTPLYSDNYYWIINENTADDQRDRFYGNAEVRYDFMPGLYVTGNVYGDNYTLKIGERVAVGSQAVSAFTERIREFTEMNYEGRLHYDKKWENFTFNAFIGGNRRNTTRFSSNSNTNGGLIVPNLYTTNNSMQAVTLQTTLSRKRVNSVFGNFSLGYKDFLYADFGWRNDWSSTLPENDNSYFYPSVTGSFVFTKFVGAEWLNFGKLRAGWSQVGNDTDPYRLLDVYLNNTYGNTSYLDVPYFLKSLQKLNPALRPETKKSYEFGIETQMFDSRVSLDLTYYNEETTDLIMPVSTGPETGYSSKILNAGRAVNKGIEAMLTLVPVRNDNFEWSTSINFARNRNKVVELFEGIKSLPLANAPFKASLVAMVGQPYGQIYGSDFIYDDQGNKLVGANGLYLSSDAKNLGSILPDFNAGWRNNIRYKDFTLSALIDIQKGGKYFSISNMFGSYTGVLEHTAANGVRENDFVVPGVTGTVAREADGSYTVTDVKENTKEVSAYSYYRHYYGGPTVQNVFDADYIKLREITLGYNLPSSFVSKLRLKNATISGFARNLAAWGLANKNFDPEMTTTGSGNIQGFEGGNLPASRNFGINLKLQF</sequence>
<dbReference type="SUPFAM" id="SSF49464">
    <property type="entry name" value="Carboxypeptidase regulatory domain-like"/>
    <property type="match status" value="1"/>
</dbReference>